<evidence type="ECO:0000256" key="6">
    <source>
        <dbReference type="ARBA" id="ARBA00023295"/>
    </source>
</evidence>
<evidence type="ECO:0000256" key="5">
    <source>
        <dbReference type="ARBA" id="ARBA00023001"/>
    </source>
</evidence>
<dbReference type="EC" id="3.2.1.4" evidence="3"/>
<sequence length="434" mass="46226">MRFGKDGLRVAARAGVWRVGARALAAAETFVSAVVGAVALTFAASGSASAAPAVATGAVTTAIAATATPTATTATCGAAEWPRWQQFKRDFISADGRVIDVGSADERTVSEGQSYALFFALVANDRAAFDTILQWTEQHLARGDLTAHLPAWLWGRDADNRFAVLDSNASSDADLWIAYALLEAGHAWHERSYTARGAVLARRVLDEETASMPGLGLTLLPGPAGFHPDVDLWRVNPSYTPPQVLRGLATRLPDDARWPRLLASASRVLVDTAPRGFAPDWALYRAHRGFAPDPQTHAESAYNAIRVYLWAGMLDRRDPLAATLLAHYAPFASFIAAHGAPPEKVDTSNGEAGANMGNAGFSAAAVPLLDARGQRALADAQLARAAQLDRDGAAGYYTSVLSLFALGWREGRYRFAVDGTLAAQWSTPCRVALQ</sequence>
<dbReference type="NCBIfam" id="NF008305">
    <property type="entry name" value="PRK11097.1"/>
    <property type="match status" value="1"/>
</dbReference>
<evidence type="ECO:0000313" key="8">
    <source>
        <dbReference type="EMBL" id="MCC8391026.1"/>
    </source>
</evidence>
<dbReference type="Gene3D" id="1.50.10.10">
    <property type="match status" value="1"/>
</dbReference>
<gene>
    <name evidence="8" type="primary">bcsZ</name>
    <name evidence="8" type="ORF">LJ656_00365</name>
</gene>
<dbReference type="Proteomes" id="UP001431019">
    <property type="component" value="Unassembled WGS sequence"/>
</dbReference>
<keyword evidence="6 8" id="KW-0326">Glycosidase</keyword>
<keyword evidence="4 8" id="KW-0378">Hydrolase</keyword>
<keyword evidence="7" id="KW-0624">Polysaccharide degradation</keyword>
<dbReference type="GO" id="GO:0008810">
    <property type="term" value="F:cellulase activity"/>
    <property type="evidence" value="ECO:0007669"/>
    <property type="project" value="UniProtKB-EC"/>
</dbReference>
<comment type="similarity">
    <text evidence="2">Belongs to the glycosyl hydrolase 8 (cellulase D) family.</text>
</comment>
<keyword evidence="5" id="KW-0136">Cellulose degradation</keyword>
<evidence type="ECO:0000256" key="2">
    <source>
        <dbReference type="ARBA" id="ARBA00009209"/>
    </source>
</evidence>
<evidence type="ECO:0000313" key="9">
    <source>
        <dbReference type="Proteomes" id="UP001431019"/>
    </source>
</evidence>
<dbReference type="PRINTS" id="PR00735">
    <property type="entry name" value="GLHYDRLASE8"/>
</dbReference>
<evidence type="ECO:0000256" key="1">
    <source>
        <dbReference type="ARBA" id="ARBA00000966"/>
    </source>
</evidence>
<dbReference type="InterPro" id="IPR008928">
    <property type="entry name" value="6-hairpin_glycosidase_sf"/>
</dbReference>
<evidence type="ECO:0000256" key="4">
    <source>
        <dbReference type="ARBA" id="ARBA00022801"/>
    </source>
</evidence>
<organism evidence="8 9">
    <name type="scientific">Paraburkholderia sejongensis</name>
    <dbReference type="NCBI Taxonomy" id="2886946"/>
    <lineage>
        <taxon>Bacteria</taxon>
        <taxon>Pseudomonadati</taxon>
        <taxon>Pseudomonadota</taxon>
        <taxon>Betaproteobacteria</taxon>
        <taxon>Burkholderiales</taxon>
        <taxon>Burkholderiaceae</taxon>
        <taxon>Paraburkholderia</taxon>
    </lineage>
</organism>
<accession>A0ABS8JMB7</accession>
<dbReference type="InterPro" id="IPR002037">
    <property type="entry name" value="Glyco_hydro_8"/>
</dbReference>
<reference evidence="8 9" key="1">
    <citation type="submission" date="2021-11" db="EMBL/GenBank/DDBJ databases">
        <authorList>
            <person name="Oh E.-T."/>
            <person name="Kim S.-B."/>
        </authorList>
    </citation>
    <scope>NUCLEOTIDE SEQUENCE [LARGE SCALE GENOMIC DNA]</scope>
    <source>
        <strain evidence="8 9">MMS20-SJTR3</strain>
    </source>
</reference>
<keyword evidence="7" id="KW-0119">Carbohydrate metabolism</keyword>
<dbReference type="SUPFAM" id="SSF48208">
    <property type="entry name" value="Six-hairpin glycosidases"/>
    <property type="match status" value="1"/>
</dbReference>
<comment type="catalytic activity">
    <reaction evidence="1">
        <text>Endohydrolysis of (1-&gt;4)-beta-D-glucosidic linkages in cellulose, lichenin and cereal beta-D-glucans.</text>
        <dbReference type="EC" id="3.2.1.4"/>
    </reaction>
</comment>
<evidence type="ECO:0000256" key="3">
    <source>
        <dbReference type="ARBA" id="ARBA00012601"/>
    </source>
</evidence>
<comment type="caution">
    <text evidence="8">The sequence shown here is derived from an EMBL/GenBank/DDBJ whole genome shotgun (WGS) entry which is preliminary data.</text>
</comment>
<evidence type="ECO:0000256" key="7">
    <source>
        <dbReference type="ARBA" id="ARBA00023326"/>
    </source>
</evidence>
<proteinExistence type="inferred from homology"/>
<dbReference type="InterPro" id="IPR012341">
    <property type="entry name" value="6hp_glycosidase-like_sf"/>
</dbReference>
<dbReference type="RefSeq" id="WP_230507243.1">
    <property type="nucleotide sequence ID" value="NZ_JAJITD010000001.1"/>
</dbReference>
<protein>
    <recommendedName>
        <fullName evidence="3">cellulase</fullName>
        <ecNumber evidence="3">3.2.1.4</ecNumber>
    </recommendedName>
</protein>
<keyword evidence="9" id="KW-1185">Reference proteome</keyword>
<dbReference type="Pfam" id="PF01270">
    <property type="entry name" value="Glyco_hydro_8"/>
    <property type="match status" value="1"/>
</dbReference>
<dbReference type="EMBL" id="JAJITD010000001">
    <property type="protein sequence ID" value="MCC8391026.1"/>
    <property type="molecule type" value="Genomic_DNA"/>
</dbReference>
<name>A0ABS8JMB7_9BURK</name>